<comment type="subcellular location">
    <subcellularLocation>
        <location evidence="1">Nucleus</location>
    </subcellularLocation>
</comment>
<evidence type="ECO:0000256" key="12">
    <source>
        <dbReference type="SAM" id="MobiDB-lite"/>
    </source>
</evidence>
<proteinExistence type="predicted"/>
<feature type="compositionally biased region" description="Low complexity" evidence="12">
    <location>
        <begin position="256"/>
        <end position="270"/>
    </location>
</feature>
<name>A0A2M4BD16_9DIPT</name>
<reference evidence="15" key="1">
    <citation type="submission" date="2018-01" db="EMBL/GenBank/DDBJ databases">
        <title>An insight into the sialome of Amazonian anophelines.</title>
        <authorList>
            <person name="Ribeiro J.M."/>
            <person name="Scarpassa V."/>
            <person name="Calvo E."/>
        </authorList>
    </citation>
    <scope>NUCLEOTIDE SEQUENCE</scope>
    <source>
        <tissue evidence="15">Salivary glands</tissue>
    </source>
</reference>
<evidence type="ECO:0000256" key="2">
    <source>
        <dbReference type="ARBA" id="ARBA00022723"/>
    </source>
</evidence>
<dbReference type="GO" id="GO:0003677">
    <property type="term" value="F:DNA binding"/>
    <property type="evidence" value="ECO:0007669"/>
    <property type="project" value="UniProtKB-KW"/>
</dbReference>
<evidence type="ECO:0000256" key="10">
    <source>
        <dbReference type="PROSITE-ProRule" id="PRU00042"/>
    </source>
</evidence>
<feature type="binding site" evidence="11">
    <location>
        <position position="18"/>
    </location>
    <ligand>
        <name>Zn(2+)</name>
        <dbReference type="ChEBI" id="CHEBI:29105"/>
    </ligand>
</feature>
<dbReference type="Gene3D" id="3.40.1800.20">
    <property type="match status" value="1"/>
</dbReference>
<keyword evidence="9" id="KW-0539">Nucleus</keyword>
<feature type="region of interest" description="Disordered" evidence="12">
    <location>
        <begin position="573"/>
        <end position="637"/>
    </location>
</feature>
<evidence type="ECO:0000256" key="9">
    <source>
        <dbReference type="ARBA" id="ARBA00023242"/>
    </source>
</evidence>
<dbReference type="GO" id="GO:0010468">
    <property type="term" value="P:regulation of gene expression"/>
    <property type="evidence" value="ECO:0007669"/>
    <property type="project" value="TreeGrafter"/>
</dbReference>
<feature type="binding site" evidence="11">
    <location>
        <position position="98"/>
    </location>
    <ligand>
        <name>Zn(2+)</name>
        <dbReference type="ChEBI" id="CHEBI:29105"/>
    </ligand>
</feature>
<dbReference type="InterPro" id="IPR050331">
    <property type="entry name" value="Zinc_finger"/>
</dbReference>
<dbReference type="InterPro" id="IPR036236">
    <property type="entry name" value="Znf_C2H2_sf"/>
</dbReference>
<dbReference type="InterPro" id="IPR012934">
    <property type="entry name" value="Znf_AD"/>
</dbReference>
<feature type="domain" description="C2H2-type" evidence="13">
    <location>
        <begin position="857"/>
        <end position="880"/>
    </location>
</feature>
<organism evidence="15">
    <name type="scientific">Anopheles marajoara</name>
    <dbReference type="NCBI Taxonomy" id="58244"/>
    <lineage>
        <taxon>Eukaryota</taxon>
        <taxon>Metazoa</taxon>
        <taxon>Ecdysozoa</taxon>
        <taxon>Arthropoda</taxon>
        <taxon>Hexapoda</taxon>
        <taxon>Insecta</taxon>
        <taxon>Pterygota</taxon>
        <taxon>Neoptera</taxon>
        <taxon>Endopterygota</taxon>
        <taxon>Diptera</taxon>
        <taxon>Nematocera</taxon>
        <taxon>Culicoidea</taxon>
        <taxon>Culicidae</taxon>
        <taxon>Anophelinae</taxon>
        <taxon>Anopheles</taxon>
    </lineage>
</organism>
<evidence type="ECO:0000256" key="3">
    <source>
        <dbReference type="ARBA" id="ARBA00022737"/>
    </source>
</evidence>
<dbReference type="Pfam" id="PF07776">
    <property type="entry name" value="zf-AD"/>
    <property type="match status" value="1"/>
</dbReference>
<accession>A0A2M4BD16</accession>
<keyword evidence="4 10" id="KW-0863">Zinc-finger</keyword>
<sequence>MTQEEEEVLLVNRLDRCCRLCLSGEELNCSLFPDDTGHEATHHPTHRGHSATPAHHHHHNGADAAADRREQIIEMILECTSIQLTLEQDYPAKVCEKCVETLDKFYQYRRRCLLNDQILRAERLRGHAADKVRCSGGGNTAVGHAAANIDKVAVRYASETTEGREQQQQLQRLHRSVASPSSLPVPDHPSRSPTSAAAAGTATNHNNGSNRSSPKIWIKHEPQPVAGGTPGTSPPPLPPPLEQQEPEQEAPPPAVSPAESSSSILRSILLQTRDQSTVASHRSSPSNSELESPARQTPPAPPPQPVVHPGPPGLLPLPAKASPSRASAGGAGGAATVEEEPEDIKPSLLQQMLLQQGSSPPTNARSSPPKASSGAGTPTITVASAGGSNSTTMHTGSPVPTTPCSSSSLLKRMLLDGSAAATAGAGSGTAIPGPSLEQQQQQQQPLLPRTKSEPTAATAASTPSPPAVAAAAPPPPPPPPSHIRGSSELTTAPTETPLASQLRSILLQHRSALTAQGTLEEEDERMADEKPEVSYVRSLFLRNDDSDDSECEPPATDDQRELLLYAMFHELRARQQQQQHQHQHQSLLQGAGAGGESSSEESDEMSDELPQDYRLPSVVRRRSTESSTTDSRTSGKRRRMEYPCLLCGRTFAGRSKLVLHMRTHMMEMAAGSAASTTTTGTTCTSTTTTGTTNTVASLAGALHAKLLQDHGSTLSNGGGGSVMDDDDSSLMQRLAGTNFPNAAHHHQALHLAGAAAVDAQLLMGGSGGGGGGDGTNEDEIDMLERRSYACYICGADQGNLQQLREHLLDAHQDRVRSRGRTRERPKTTISCEICARQFRSQFAYGEHMRTHTGERPFPCDQCDKRFPRRFQLLGHLYNVHKQSWVADESKAKFARKQ</sequence>
<feature type="compositionally biased region" description="Pro residues" evidence="12">
    <location>
        <begin position="296"/>
        <end position="315"/>
    </location>
</feature>
<dbReference type="EMBL" id="GGFJ01001794">
    <property type="protein sequence ID" value="MBW50935.1"/>
    <property type="molecule type" value="Transcribed_RNA"/>
</dbReference>
<feature type="compositionally biased region" description="Low complexity" evidence="12">
    <location>
        <begin position="395"/>
        <end position="408"/>
    </location>
</feature>
<feature type="compositionally biased region" description="Pro residues" evidence="12">
    <location>
        <begin position="472"/>
        <end position="481"/>
    </location>
</feature>
<feature type="compositionally biased region" description="Basic residues" evidence="12">
    <location>
        <begin position="43"/>
        <end position="59"/>
    </location>
</feature>
<feature type="binding site" evidence="11">
    <location>
        <position position="95"/>
    </location>
    <ligand>
        <name>Zn(2+)</name>
        <dbReference type="ChEBI" id="CHEBI:29105"/>
    </ligand>
</feature>
<dbReference type="PROSITE" id="PS00028">
    <property type="entry name" value="ZINC_FINGER_C2H2_1"/>
    <property type="match status" value="3"/>
</dbReference>
<dbReference type="PANTHER" id="PTHR16515">
    <property type="entry name" value="PR DOMAIN ZINC FINGER PROTEIN"/>
    <property type="match status" value="1"/>
</dbReference>
<evidence type="ECO:0000256" key="11">
    <source>
        <dbReference type="PROSITE-ProRule" id="PRU01263"/>
    </source>
</evidence>
<evidence type="ECO:0000256" key="6">
    <source>
        <dbReference type="ARBA" id="ARBA00023015"/>
    </source>
</evidence>
<keyword evidence="2 11" id="KW-0479">Metal-binding</keyword>
<evidence type="ECO:0000256" key="4">
    <source>
        <dbReference type="ARBA" id="ARBA00022771"/>
    </source>
</evidence>
<dbReference type="GO" id="GO:0008270">
    <property type="term" value="F:zinc ion binding"/>
    <property type="evidence" value="ECO:0007669"/>
    <property type="project" value="UniProtKB-UniRule"/>
</dbReference>
<feature type="compositionally biased region" description="Polar residues" evidence="12">
    <location>
        <begin position="272"/>
        <end position="290"/>
    </location>
</feature>
<feature type="compositionally biased region" description="Pro residues" evidence="12">
    <location>
        <begin position="232"/>
        <end position="241"/>
    </location>
</feature>
<feature type="domain" description="ZAD" evidence="14">
    <location>
        <begin position="16"/>
        <end position="122"/>
    </location>
</feature>
<dbReference type="InterPro" id="IPR013087">
    <property type="entry name" value="Znf_C2H2_type"/>
</dbReference>
<feature type="compositionally biased region" description="Low complexity" evidence="12">
    <location>
        <begin position="316"/>
        <end position="328"/>
    </location>
</feature>
<keyword evidence="7" id="KW-0238">DNA-binding</keyword>
<dbReference type="SUPFAM" id="SSF57716">
    <property type="entry name" value="Glucocorticoid receptor-like (DNA-binding domain)"/>
    <property type="match status" value="1"/>
</dbReference>
<feature type="compositionally biased region" description="Polar residues" evidence="12">
    <location>
        <begin position="357"/>
        <end position="394"/>
    </location>
</feature>
<evidence type="ECO:0000259" key="13">
    <source>
        <dbReference type="PROSITE" id="PS50157"/>
    </source>
</evidence>
<feature type="compositionally biased region" description="Acidic residues" evidence="12">
    <location>
        <begin position="598"/>
        <end position="610"/>
    </location>
</feature>
<feature type="domain" description="C2H2-type" evidence="13">
    <location>
        <begin position="642"/>
        <end position="669"/>
    </location>
</feature>
<feature type="binding site" evidence="11">
    <location>
        <position position="21"/>
    </location>
    <ligand>
        <name>Zn(2+)</name>
        <dbReference type="ChEBI" id="CHEBI:29105"/>
    </ligand>
</feature>
<feature type="compositionally biased region" description="Low complexity" evidence="12">
    <location>
        <begin position="417"/>
        <end position="430"/>
    </location>
</feature>
<feature type="region of interest" description="Disordered" evidence="12">
    <location>
        <begin position="39"/>
        <end position="65"/>
    </location>
</feature>
<feature type="domain" description="C2H2-type" evidence="13">
    <location>
        <begin position="829"/>
        <end position="856"/>
    </location>
</feature>
<dbReference type="GO" id="GO:0005634">
    <property type="term" value="C:nucleus"/>
    <property type="evidence" value="ECO:0007669"/>
    <property type="project" value="UniProtKB-SubCell"/>
</dbReference>
<protein>
    <submittedName>
        <fullName evidence="15">Putative ovo</fullName>
    </submittedName>
</protein>
<dbReference type="SUPFAM" id="SSF57667">
    <property type="entry name" value="beta-beta-alpha zinc fingers"/>
    <property type="match status" value="2"/>
</dbReference>
<dbReference type="PROSITE" id="PS50157">
    <property type="entry name" value="ZINC_FINGER_C2H2_2"/>
    <property type="match status" value="3"/>
</dbReference>
<dbReference type="FunFam" id="3.30.160.60:FF:002681">
    <property type="entry name" value="Zinc finger protein 568-like Protein"/>
    <property type="match status" value="1"/>
</dbReference>
<feature type="compositionally biased region" description="Polar residues" evidence="12">
    <location>
        <begin position="487"/>
        <end position="496"/>
    </location>
</feature>
<dbReference type="SMART" id="SM00868">
    <property type="entry name" value="zf-AD"/>
    <property type="match status" value="1"/>
</dbReference>
<dbReference type="PROSITE" id="PS51915">
    <property type="entry name" value="ZAD"/>
    <property type="match status" value="1"/>
</dbReference>
<feature type="compositionally biased region" description="Low complexity" evidence="12">
    <location>
        <begin position="454"/>
        <end position="471"/>
    </location>
</feature>
<evidence type="ECO:0000256" key="5">
    <source>
        <dbReference type="ARBA" id="ARBA00022833"/>
    </source>
</evidence>
<feature type="compositionally biased region" description="Low complexity" evidence="12">
    <location>
        <begin position="191"/>
        <end position="210"/>
    </location>
</feature>
<dbReference type="Pfam" id="PF00096">
    <property type="entry name" value="zf-C2H2"/>
    <property type="match status" value="1"/>
</dbReference>
<keyword evidence="6" id="KW-0805">Transcription regulation</keyword>
<evidence type="ECO:0000256" key="7">
    <source>
        <dbReference type="ARBA" id="ARBA00023125"/>
    </source>
</evidence>
<keyword evidence="8" id="KW-0804">Transcription</keyword>
<evidence type="ECO:0000256" key="8">
    <source>
        <dbReference type="ARBA" id="ARBA00023163"/>
    </source>
</evidence>
<dbReference type="SMART" id="SM00355">
    <property type="entry name" value="ZnF_C2H2"/>
    <property type="match status" value="4"/>
</dbReference>
<dbReference type="Gene3D" id="3.30.160.60">
    <property type="entry name" value="Classic Zinc Finger"/>
    <property type="match status" value="3"/>
</dbReference>
<keyword evidence="3" id="KW-0677">Repeat</keyword>
<dbReference type="PANTHER" id="PTHR16515:SF49">
    <property type="entry name" value="GASTRULA ZINC FINGER PROTEIN XLCGF49.1-LIKE-RELATED"/>
    <property type="match status" value="1"/>
</dbReference>
<evidence type="ECO:0000256" key="1">
    <source>
        <dbReference type="ARBA" id="ARBA00004123"/>
    </source>
</evidence>
<dbReference type="AlphaFoldDB" id="A0A2M4BD16"/>
<evidence type="ECO:0000259" key="14">
    <source>
        <dbReference type="PROSITE" id="PS51915"/>
    </source>
</evidence>
<evidence type="ECO:0000313" key="15">
    <source>
        <dbReference type="EMBL" id="MBW50935.1"/>
    </source>
</evidence>
<keyword evidence="5 11" id="KW-0862">Zinc</keyword>
<feature type="region of interest" description="Disordered" evidence="12">
    <location>
        <begin position="157"/>
        <end position="496"/>
    </location>
</feature>